<keyword evidence="6" id="KW-0653">Protein transport</keyword>
<sequence length="218" mass="23834">MLSINPKIPLALALVAGLAMVGVTAWQGYSFWQTQSQQTAHSQKAITQPLTEKRSAPNVALSSLEFFGTAQLDGTDLEEDTEDLPETNLRIFLRGVLAADGDFPGSALIEDDKSKTDVFLVGDELPGDAKLRSVHANRVILDRGGKLENLYFPESDDNSGVSFSANVGSRSQSEEPRDTSNFSTQPPPSAPPAANNQPRREEIRKRLEQLRERLRSNG</sequence>
<dbReference type="Pfam" id="PF11356">
    <property type="entry name" value="T2SSC"/>
    <property type="match status" value="1"/>
</dbReference>
<evidence type="ECO:0000256" key="3">
    <source>
        <dbReference type="ARBA" id="ARBA00022475"/>
    </source>
</evidence>
<feature type="domain" description="Type II secretion system protein GspC N-terminal" evidence="10">
    <location>
        <begin position="20"/>
        <end position="152"/>
    </location>
</feature>
<gene>
    <name evidence="11" type="ORF">KO508_09475</name>
</gene>
<evidence type="ECO:0000256" key="4">
    <source>
        <dbReference type="ARBA" id="ARBA00022519"/>
    </source>
</evidence>
<keyword evidence="5" id="KW-0812">Transmembrane</keyword>
<feature type="region of interest" description="Disordered" evidence="9">
    <location>
        <begin position="154"/>
        <end position="202"/>
    </location>
</feature>
<evidence type="ECO:0000256" key="5">
    <source>
        <dbReference type="ARBA" id="ARBA00022692"/>
    </source>
</evidence>
<evidence type="ECO:0000313" key="11">
    <source>
        <dbReference type="EMBL" id="MBU2874236.1"/>
    </source>
</evidence>
<evidence type="ECO:0000256" key="1">
    <source>
        <dbReference type="ARBA" id="ARBA00004533"/>
    </source>
</evidence>
<dbReference type="InterPro" id="IPR024961">
    <property type="entry name" value="T2SS_GspC_N"/>
</dbReference>
<evidence type="ECO:0000256" key="9">
    <source>
        <dbReference type="SAM" id="MobiDB-lite"/>
    </source>
</evidence>
<evidence type="ECO:0000313" key="12">
    <source>
        <dbReference type="Proteomes" id="UP000753376"/>
    </source>
</evidence>
<keyword evidence="3" id="KW-1003">Cell membrane</keyword>
<proteinExistence type="predicted"/>
<comment type="caution">
    <text evidence="11">The sequence shown here is derived from an EMBL/GenBank/DDBJ whole genome shotgun (WGS) entry which is preliminary data.</text>
</comment>
<comment type="subcellular location">
    <subcellularLocation>
        <location evidence="1">Cell inner membrane</location>
    </subcellularLocation>
</comment>
<evidence type="ECO:0000259" key="10">
    <source>
        <dbReference type="Pfam" id="PF11356"/>
    </source>
</evidence>
<evidence type="ECO:0000256" key="6">
    <source>
        <dbReference type="ARBA" id="ARBA00022927"/>
    </source>
</evidence>
<feature type="compositionally biased region" description="Polar residues" evidence="9">
    <location>
        <begin position="158"/>
        <end position="171"/>
    </location>
</feature>
<name>A0ABS6A7Y2_9GAMM</name>
<keyword evidence="7" id="KW-1133">Transmembrane helix</keyword>
<evidence type="ECO:0000256" key="2">
    <source>
        <dbReference type="ARBA" id="ARBA00022448"/>
    </source>
</evidence>
<dbReference type="RefSeq" id="WP_216008083.1">
    <property type="nucleotide sequence ID" value="NZ_JAHKPV010000017.1"/>
</dbReference>
<reference evidence="11 12" key="1">
    <citation type="submission" date="2021-05" db="EMBL/GenBank/DDBJ databases">
        <title>Draft genomes of bacteria isolated from model marine particles.</title>
        <authorList>
            <person name="Datta M.S."/>
            <person name="Schwartzman J.A."/>
            <person name="Enke T.N."/>
            <person name="Saavedra J."/>
            <person name="Cermak N."/>
            <person name="Cordero O.X."/>
        </authorList>
    </citation>
    <scope>NUCLEOTIDE SEQUENCE [LARGE SCALE GENOMIC DNA]</scope>
    <source>
        <strain evidence="11 12">D2M19</strain>
    </source>
</reference>
<keyword evidence="4" id="KW-0997">Cell inner membrane</keyword>
<organism evidence="11 12">
    <name type="scientific">Marinobacter salexigens</name>
    <dbReference type="NCBI Taxonomy" id="1925763"/>
    <lineage>
        <taxon>Bacteria</taxon>
        <taxon>Pseudomonadati</taxon>
        <taxon>Pseudomonadota</taxon>
        <taxon>Gammaproteobacteria</taxon>
        <taxon>Pseudomonadales</taxon>
        <taxon>Marinobacteraceae</taxon>
        <taxon>Marinobacter</taxon>
    </lineage>
</organism>
<accession>A0ABS6A7Y2</accession>
<evidence type="ECO:0000256" key="8">
    <source>
        <dbReference type="ARBA" id="ARBA00023136"/>
    </source>
</evidence>
<keyword evidence="2" id="KW-0813">Transport</keyword>
<keyword evidence="12" id="KW-1185">Reference proteome</keyword>
<evidence type="ECO:0000256" key="7">
    <source>
        <dbReference type="ARBA" id="ARBA00022989"/>
    </source>
</evidence>
<keyword evidence="8" id="KW-0472">Membrane</keyword>
<dbReference type="Proteomes" id="UP000753376">
    <property type="component" value="Unassembled WGS sequence"/>
</dbReference>
<dbReference type="EMBL" id="JAHKPV010000017">
    <property type="protein sequence ID" value="MBU2874236.1"/>
    <property type="molecule type" value="Genomic_DNA"/>
</dbReference>
<protein>
    <submittedName>
        <fullName evidence="11">General secretion pathway protein GspC</fullName>
    </submittedName>
</protein>